<accession>A0A1R2AML9</accession>
<keyword evidence="3" id="KW-1185">Reference proteome</keyword>
<gene>
    <name evidence="2" type="ORF">SteCoe_37665</name>
</gene>
<evidence type="ECO:0000259" key="1">
    <source>
        <dbReference type="PROSITE" id="PS50181"/>
    </source>
</evidence>
<reference evidence="2 3" key="1">
    <citation type="submission" date="2016-11" db="EMBL/GenBank/DDBJ databases">
        <title>The macronuclear genome of Stentor coeruleus: a giant cell with tiny introns.</title>
        <authorList>
            <person name="Slabodnick M."/>
            <person name="Ruby J.G."/>
            <person name="Reiff S.B."/>
            <person name="Swart E.C."/>
            <person name="Gosai S."/>
            <person name="Prabakaran S."/>
            <person name="Witkowska E."/>
            <person name="Larue G.E."/>
            <person name="Fisher S."/>
            <person name="Freeman R.M."/>
            <person name="Gunawardena J."/>
            <person name="Chu W."/>
            <person name="Stover N.A."/>
            <person name="Gregory B.D."/>
            <person name="Nowacki M."/>
            <person name="Derisi J."/>
            <person name="Roy S.W."/>
            <person name="Marshall W.F."/>
            <person name="Sood P."/>
        </authorList>
    </citation>
    <scope>NUCLEOTIDE SEQUENCE [LARGE SCALE GENOMIC DNA]</scope>
    <source>
        <strain evidence="2">WM001</strain>
    </source>
</reference>
<dbReference type="EMBL" id="MPUH01001955">
    <property type="protein sequence ID" value="OMJ65759.1"/>
    <property type="molecule type" value="Genomic_DNA"/>
</dbReference>
<comment type="caution">
    <text evidence="2">The sequence shown here is derived from an EMBL/GenBank/DDBJ whole genome shotgun (WGS) entry which is preliminary data.</text>
</comment>
<dbReference type="AlphaFoldDB" id="A0A1R2AML9"/>
<proteinExistence type="predicted"/>
<dbReference type="PROSITE" id="PS50181">
    <property type="entry name" value="FBOX"/>
    <property type="match status" value="1"/>
</dbReference>
<name>A0A1R2AML9_9CILI</name>
<feature type="domain" description="F-box" evidence="1">
    <location>
        <begin position="1"/>
        <end position="44"/>
    </location>
</feature>
<evidence type="ECO:0000313" key="2">
    <source>
        <dbReference type="EMBL" id="OMJ65759.1"/>
    </source>
</evidence>
<dbReference type="OrthoDB" id="322025at2759"/>
<dbReference type="Proteomes" id="UP000187209">
    <property type="component" value="Unassembled WGS sequence"/>
</dbReference>
<organism evidence="2 3">
    <name type="scientific">Stentor coeruleus</name>
    <dbReference type="NCBI Taxonomy" id="5963"/>
    <lineage>
        <taxon>Eukaryota</taxon>
        <taxon>Sar</taxon>
        <taxon>Alveolata</taxon>
        <taxon>Ciliophora</taxon>
        <taxon>Postciliodesmatophora</taxon>
        <taxon>Heterotrichea</taxon>
        <taxon>Heterotrichida</taxon>
        <taxon>Stentoridae</taxon>
        <taxon>Stentor</taxon>
    </lineage>
</organism>
<dbReference type="InterPro" id="IPR001810">
    <property type="entry name" value="F-box_dom"/>
</dbReference>
<evidence type="ECO:0000313" key="3">
    <source>
        <dbReference type="Proteomes" id="UP000187209"/>
    </source>
</evidence>
<sequence length="391" mass="45675">MDQLPTVLYDDIFVFLEVGEVFGSLIHVCKSFKCTIESSHFLNIHLKWILRLDSIKWVRKENALKLLKDLIKKKKKKRTSDFLEFIPYSTDGGIDEDQECFWFGNGFENNSNTWCTLEGLLNVNASAVLAKTQVVTGYHLANQELIRIVRSWHERKGNVFSKRAEKNAAVIFNQVISSIPLNTLAAEEPDPESFKLIIREIISNLRPFKSGIVKSRRFPDQNNVLDLPFDRDSAENSSFYAVISRIAVSRKGNYTCPVKTLMVFVSHTYIDILDSMLKIYNDMKEYENLKQVHYYFPSSAKPREKIIEPGVEYCEFGWTKEILKPVLWVNFLENNRITQRKFKLKEEVSAKYLYVKLICPEDQREAQRWNHENMNIDCKYVFPEGRIIILE</sequence>
<protein>
    <recommendedName>
        <fullName evidence="1">F-box domain-containing protein</fullName>
    </recommendedName>
</protein>